<evidence type="ECO:0000313" key="8">
    <source>
        <dbReference type="EMBL" id="UNY99572.1"/>
    </source>
</evidence>
<reference evidence="8 9" key="1">
    <citation type="journal article" date="2018" name="Int. J. Syst. Evol. Microbiol.">
        <title>Zhouia spongiae sp. nov., isolated from a marine sponge.</title>
        <authorList>
            <person name="Zhuang L."/>
            <person name="Lin B."/>
            <person name="Qin F."/>
            <person name="Luo L."/>
        </authorList>
    </citation>
    <scope>NUCLEOTIDE SEQUENCE [LARGE SCALE GENOMIC DNA]</scope>
    <source>
        <strain evidence="8 9">HN-Y44</strain>
    </source>
</reference>
<gene>
    <name evidence="8" type="ORF">MQE36_04310</name>
</gene>
<evidence type="ECO:0000256" key="3">
    <source>
        <dbReference type="ARBA" id="ARBA00022692"/>
    </source>
</evidence>
<protein>
    <submittedName>
        <fullName evidence="8">RDD family protein</fullName>
    </submittedName>
</protein>
<evidence type="ECO:0000256" key="1">
    <source>
        <dbReference type="ARBA" id="ARBA00004651"/>
    </source>
</evidence>
<dbReference type="EMBL" id="CP094326">
    <property type="protein sequence ID" value="UNY99572.1"/>
    <property type="molecule type" value="Genomic_DNA"/>
</dbReference>
<keyword evidence="9" id="KW-1185">Reference proteome</keyword>
<dbReference type="InterPro" id="IPR051791">
    <property type="entry name" value="Pra-immunoreactive"/>
</dbReference>
<dbReference type="InterPro" id="IPR010432">
    <property type="entry name" value="RDD"/>
</dbReference>
<dbReference type="Pfam" id="PF06271">
    <property type="entry name" value="RDD"/>
    <property type="match status" value="1"/>
</dbReference>
<keyword evidence="3 6" id="KW-0812">Transmembrane</keyword>
<keyword evidence="5 6" id="KW-0472">Membrane</keyword>
<keyword evidence="2" id="KW-1003">Cell membrane</keyword>
<evidence type="ECO:0000256" key="6">
    <source>
        <dbReference type="SAM" id="Phobius"/>
    </source>
</evidence>
<dbReference type="PANTHER" id="PTHR36115">
    <property type="entry name" value="PROLINE-RICH ANTIGEN HOMOLOG-RELATED"/>
    <property type="match status" value="1"/>
</dbReference>
<evidence type="ECO:0000256" key="5">
    <source>
        <dbReference type="ARBA" id="ARBA00023136"/>
    </source>
</evidence>
<sequence length="166" mass="19109">MNDRFVVTEDLYAGKGQRIANLIIDRIIFMGLFYGFIFLLVILYEEGSYMALWLENLSWIEDYLLTGILFGVLYFLSELLLKGRTIAKFITRTVVVDEQGKTPDALAILGRSFSRMIPFDAFSYLGATGRGWHDSLSKTYVVDVQEFERKKRLFGEFNQIGNSTEE</sequence>
<comment type="subcellular location">
    <subcellularLocation>
        <location evidence="1">Cell membrane</location>
        <topology evidence="1">Multi-pass membrane protein</topology>
    </subcellularLocation>
</comment>
<feature type="transmembrane region" description="Helical" evidence="6">
    <location>
        <begin position="63"/>
        <end position="81"/>
    </location>
</feature>
<feature type="domain" description="RDD" evidence="7">
    <location>
        <begin position="12"/>
        <end position="122"/>
    </location>
</feature>
<organism evidence="8 9">
    <name type="scientific">Zhouia spongiae</name>
    <dbReference type="NCBI Taxonomy" id="2202721"/>
    <lineage>
        <taxon>Bacteria</taxon>
        <taxon>Pseudomonadati</taxon>
        <taxon>Bacteroidota</taxon>
        <taxon>Flavobacteriia</taxon>
        <taxon>Flavobacteriales</taxon>
        <taxon>Flavobacteriaceae</taxon>
        <taxon>Zhouia</taxon>
    </lineage>
</organism>
<dbReference type="Proteomes" id="UP000829476">
    <property type="component" value="Chromosome"/>
</dbReference>
<evidence type="ECO:0000259" key="7">
    <source>
        <dbReference type="Pfam" id="PF06271"/>
    </source>
</evidence>
<dbReference type="PANTHER" id="PTHR36115:SF4">
    <property type="entry name" value="MEMBRANE PROTEIN"/>
    <property type="match status" value="1"/>
</dbReference>
<feature type="transmembrane region" description="Helical" evidence="6">
    <location>
        <begin position="23"/>
        <end position="43"/>
    </location>
</feature>
<evidence type="ECO:0000256" key="4">
    <source>
        <dbReference type="ARBA" id="ARBA00022989"/>
    </source>
</evidence>
<accession>A0ABY3YPR2</accession>
<dbReference type="RefSeq" id="WP_242937945.1">
    <property type="nucleotide sequence ID" value="NZ_CP094326.1"/>
</dbReference>
<evidence type="ECO:0000313" key="9">
    <source>
        <dbReference type="Proteomes" id="UP000829476"/>
    </source>
</evidence>
<proteinExistence type="predicted"/>
<name>A0ABY3YPR2_9FLAO</name>
<evidence type="ECO:0000256" key="2">
    <source>
        <dbReference type="ARBA" id="ARBA00022475"/>
    </source>
</evidence>
<keyword evidence="4 6" id="KW-1133">Transmembrane helix</keyword>